<dbReference type="EMBL" id="AGWX01000001">
    <property type="protein sequence ID" value="EKS41452.1"/>
    <property type="molecule type" value="Genomic_DNA"/>
</dbReference>
<reference evidence="2 3" key="1">
    <citation type="submission" date="2012-04" db="EMBL/GenBank/DDBJ databases">
        <title>The Genome Sequence of Afipia broomeae ATCC 49717.</title>
        <authorList>
            <consortium name="The Broad Institute Genome Sequencing Platform"/>
            <person name="Earl A."/>
            <person name="Ward D."/>
            <person name="Feldgarden M."/>
            <person name="Gevers D."/>
            <person name="Huys G."/>
            <person name="Walker B."/>
            <person name="Young S.K."/>
            <person name="Zeng Q."/>
            <person name="Gargeya S."/>
            <person name="Fitzgerald M."/>
            <person name="Haas B."/>
            <person name="Abouelleil A."/>
            <person name="Alvarado L."/>
            <person name="Arachchi H.M."/>
            <person name="Berlin A."/>
            <person name="Chapman S.B."/>
            <person name="Goldberg J."/>
            <person name="Griggs A."/>
            <person name="Gujja S."/>
            <person name="Hansen M."/>
            <person name="Howarth C."/>
            <person name="Imamovic A."/>
            <person name="Larimer J."/>
            <person name="McCowen C."/>
            <person name="Montmayeur A."/>
            <person name="Murphy C."/>
            <person name="Neiman D."/>
            <person name="Pearson M."/>
            <person name="Priest M."/>
            <person name="Roberts A."/>
            <person name="Saif S."/>
            <person name="Shea T."/>
            <person name="Sisk P."/>
            <person name="Sykes S."/>
            <person name="Wortman J."/>
            <person name="Nusbaum C."/>
            <person name="Birren B."/>
        </authorList>
    </citation>
    <scope>NUCLEOTIDE SEQUENCE [LARGE SCALE GENOMIC DNA]</scope>
    <source>
        <strain evidence="2 3">ATCC 49717</strain>
    </source>
</reference>
<dbReference type="AlphaFoldDB" id="K8PFN9"/>
<name>K8PFN9_9BRAD</name>
<evidence type="ECO:0000256" key="1">
    <source>
        <dbReference type="SAM" id="Phobius"/>
    </source>
</evidence>
<evidence type="ECO:0000313" key="2">
    <source>
        <dbReference type="EMBL" id="EKS41452.1"/>
    </source>
</evidence>
<dbReference type="Proteomes" id="UP000001096">
    <property type="component" value="Unassembled WGS sequence"/>
</dbReference>
<dbReference type="Pfam" id="PF19451">
    <property type="entry name" value="DUF5989"/>
    <property type="match status" value="1"/>
</dbReference>
<keyword evidence="1" id="KW-0472">Membrane</keyword>
<dbReference type="HOGENOM" id="CLU_205202_0_0_5"/>
<protein>
    <submittedName>
        <fullName evidence="2">Uncharacterized protein</fullName>
    </submittedName>
</protein>
<dbReference type="eggNOG" id="ENOG5033AFZ">
    <property type="taxonomic scope" value="Bacteria"/>
</dbReference>
<keyword evidence="3" id="KW-1185">Reference proteome</keyword>
<keyword evidence="1" id="KW-0812">Transmembrane</keyword>
<proteinExistence type="predicted"/>
<feature type="transmembrane region" description="Helical" evidence="1">
    <location>
        <begin position="17"/>
        <end position="46"/>
    </location>
</feature>
<comment type="caution">
    <text evidence="2">The sequence shown here is derived from an EMBL/GenBank/DDBJ whole genome shotgun (WGS) entry which is preliminary data.</text>
</comment>
<keyword evidence="1" id="KW-1133">Transmembrane helix</keyword>
<accession>K8PFN9</accession>
<evidence type="ECO:0000313" key="3">
    <source>
        <dbReference type="Proteomes" id="UP000001096"/>
    </source>
</evidence>
<dbReference type="InterPro" id="IPR046031">
    <property type="entry name" value="DUF5989"/>
</dbReference>
<organism evidence="2 3">
    <name type="scientific">Afipia broomeae ATCC 49717</name>
    <dbReference type="NCBI Taxonomy" id="883078"/>
    <lineage>
        <taxon>Bacteria</taxon>
        <taxon>Pseudomonadati</taxon>
        <taxon>Pseudomonadota</taxon>
        <taxon>Alphaproteobacteria</taxon>
        <taxon>Hyphomicrobiales</taxon>
        <taxon>Nitrobacteraceae</taxon>
        <taxon>Afipia</taxon>
    </lineage>
</organism>
<gene>
    <name evidence="2" type="ORF">HMPREF9695_00544</name>
</gene>
<dbReference type="RefSeq" id="WP_006019251.1">
    <property type="nucleotide sequence ID" value="NZ_KB375282.1"/>
</dbReference>
<dbReference type="PATRIC" id="fig|883078.3.peg.570"/>
<sequence length="49" mass="5842">MDFLTEFWRYIRVRKKFWLLPILIMMVVFGGLVLLTKGSAVAPFIYTLF</sequence>